<comment type="caution">
    <text evidence="1">The sequence shown here is derived from an EMBL/GenBank/DDBJ whole genome shotgun (WGS) entry which is preliminary data.</text>
</comment>
<sequence>MPVVSISVSGRLNMPSNSIYDFCRENKGTVTEKAHQVQHMLPLLLGFFHDLKVSVDETAKIIKELKVEDEAVKKAAAKRLYCVISFAFRFLD</sequence>
<evidence type="ECO:0000313" key="2">
    <source>
        <dbReference type="Proteomes" id="UP000252139"/>
    </source>
</evidence>
<dbReference type="Proteomes" id="UP000252139">
    <property type="component" value="Unassembled WGS sequence"/>
</dbReference>
<dbReference type="EMBL" id="PJQL01001272">
    <property type="protein sequence ID" value="RCH89533.1"/>
    <property type="molecule type" value="Genomic_DNA"/>
</dbReference>
<organism evidence="1 2">
    <name type="scientific">Rhizopus azygosporus</name>
    <name type="common">Rhizopus microsporus var. azygosporus</name>
    <dbReference type="NCBI Taxonomy" id="86630"/>
    <lineage>
        <taxon>Eukaryota</taxon>
        <taxon>Fungi</taxon>
        <taxon>Fungi incertae sedis</taxon>
        <taxon>Mucoromycota</taxon>
        <taxon>Mucoromycotina</taxon>
        <taxon>Mucoromycetes</taxon>
        <taxon>Mucorales</taxon>
        <taxon>Mucorineae</taxon>
        <taxon>Rhizopodaceae</taxon>
        <taxon>Rhizopus</taxon>
    </lineage>
</organism>
<name>A0A367JHW7_RHIAZ</name>
<reference evidence="1 2" key="1">
    <citation type="journal article" date="2018" name="G3 (Bethesda)">
        <title>Phylogenetic and Phylogenomic Definition of Rhizopus Species.</title>
        <authorList>
            <person name="Gryganskyi A.P."/>
            <person name="Golan J."/>
            <person name="Dolatabadi S."/>
            <person name="Mondo S."/>
            <person name="Robb S."/>
            <person name="Idnurm A."/>
            <person name="Muszewska A."/>
            <person name="Steczkiewicz K."/>
            <person name="Masonjones S."/>
            <person name="Liao H.L."/>
            <person name="Gajdeczka M.T."/>
            <person name="Anike F."/>
            <person name="Vuek A."/>
            <person name="Anishchenko I.M."/>
            <person name="Voigt K."/>
            <person name="de Hoog G.S."/>
            <person name="Smith M.E."/>
            <person name="Heitman J."/>
            <person name="Vilgalys R."/>
            <person name="Stajich J.E."/>
        </authorList>
    </citation>
    <scope>NUCLEOTIDE SEQUENCE [LARGE SCALE GENOMIC DNA]</scope>
    <source>
        <strain evidence="1 2">CBS 357.93</strain>
    </source>
</reference>
<accession>A0A367JHW7</accession>
<proteinExistence type="predicted"/>
<keyword evidence="2" id="KW-1185">Reference proteome</keyword>
<gene>
    <name evidence="1" type="ORF">CU097_003180</name>
</gene>
<evidence type="ECO:0000313" key="1">
    <source>
        <dbReference type="EMBL" id="RCH89533.1"/>
    </source>
</evidence>
<dbReference type="AlphaFoldDB" id="A0A367JHW7"/>
<protein>
    <submittedName>
        <fullName evidence="1">Uncharacterized protein</fullName>
    </submittedName>
</protein>